<dbReference type="Proteomes" id="UP000050823">
    <property type="component" value="Unassembled WGS sequence"/>
</dbReference>
<dbReference type="SUPFAM" id="SSF53041">
    <property type="entry name" value="Resolvase-like"/>
    <property type="match status" value="1"/>
</dbReference>
<accession>A0AA89L587</accession>
<evidence type="ECO:0000259" key="1">
    <source>
        <dbReference type="PROSITE" id="PS51736"/>
    </source>
</evidence>
<proteinExistence type="predicted"/>
<gene>
    <name evidence="2" type="ORF">FC90_GL000688</name>
</gene>
<comment type="caution">
    <text evidence="2">The sequence shown here is derived from an EMBL/GenBank/DDBJ whole genome shotgun (WGS) entry which is preliminary data.</text>
</comment>
<dbReference type="GO" id="GO:0000150">
    <property type="term" value="F:DNA strand exchange activity"/>
    <property type="evidence" value="ECO:0007669"/>
    <property type="project" value="InterPro"/>
</dbReference>
<evidence type="ECO:0000313" key="2">
    <source>
        <dbReference type="EMBL" id="KRM24211.1"/>
    </source>
</evidence>
<dbReference type="InterPro" id="IPR036162">
    <property type="entry name" value="Resolvase-like_N_sf"/>
</dbReference>
<sequence>MDSQNMKKAVAYVRVNTVDQAENGYSIDAQINNIKQFCAKTGYELAHVLQTEE</sequence>
<organism evidence="2 3">
    <name type="scientific">Latilactobacillus graminis DSM 20719</name>
    <dbReference type="NCBI Taxonomy" id="1423752"/>
    <lineage>
        <taxon>Bacteria</taxon>
        <taxon>Bacillati</taxon>
        <taxon>Bacillota</taxon>
        <taxon>Bacilli</taxon>
        <taxon>Lactobacillales</taxon>
        <taxon>Lactobacillaceae</taxon>
        <taxon>Latilactobacillus</taxon>
    </lineage>
</organism>
<dbReference type="EMBL" id="AYZB01000003">
    <property type="protein sequence ID" value="KRM24211.1"/>
    <property type="molecule type" value="Genomic_DNA"/>
</dbReference>
<protein>
    <recommendedName>
        <fullName evidence="1">Resolvase/invertase-type recombinase catalytic domain-containing protein</fullName>
    </recommendedName>
</protein>
<evidence type="ECO:0000313" key="3">
    <source>
        <dbReference type="Proteomes" id="UP000050823"/>
    </source>
</evidence>
<dbReference type="RefSeq" id="WP_157053032.1">
    <property type="nucleotide sequence ID" value="NZ_AYZB01000003.1"/>
</dbReference>
<name>A0AA89L587_9LACO</name>
<dbReference type="PROSITE" id="PS51736">
    <property type="entry name" value="RECOMBINASES_3"/>
    <property type="match status" value="1"/>
</dbReference>
<dbReference type="Gene3D" id="3.40.50.1390">
    <property type="entry name" value="Resolvase, N-terminal catalytic domain"/>
    <property type="match status" value="1"/>
</dbReference>
<dbReference type="InterPro" id="IPR006119">
    <property type="entry name" value="Resolv_N"/>
</dbReference>
<dbReference type="GO" id="GO:0003677">
    <property type="term" value="F:DNA binding"/>
    <property type="evidence" value="ECO:0007669"/>
    <property type="project" value="InterPro"/>
</dbReference>
<feature type="domain" description="Resolvase/invertase-type recombinase catalytic" evidence="1">
    <location>
        <begin position="8"/>
        <end position="53"/>
    </location>
</feature>
<reference evidence="2 3" key="1">
    <citation type="journal article" date="2015" name="Genome Announc.">
        <title>Expanding the biotechnology potential of lactobacilli through comparative genomics of 213 strains and associated genera.</title>
        <authorList>
            <person name="Sun Z."/>
            <person name="Harris H.M."/>
            <person name="McCann A."/>
            <person name="Guo C."/>
            <person name="Argimon S."/>
            <person name="Zhang W."/>
            <person name="Yang X."/>
            <person name="Jeffery I.B."/>
            <person name="Cooney J.C."/>
            <person name="Kagawa T.F."/>
            <person name="Liu W."/>
            <person name="Song Y."/>
            <person name="Salvetti E."/>
            <person name="Wrobel A."/>
            <person name="Rasinkangas P."/>
            <person name="Parkhill J."/>
            <person name="Rea M.C."/>
            <person name="O'Sullivan O."/>
            <person name="Ritari J."/>
            <person name="Douillard F.P."/>
            <person name="Paul Ross R."/>
            <person name="Yang R."/>
            <person name="Briner A.E."/>
            <person name="Felis G.E."/>
            <person name="de Vos W.M."/>
            <person name="Barrangou R."/>
            <person name="Klaenhammer T.R."/>
            <person name="Caufield P.W."/>
            <person name="Cui Y."/>
            <person name="Zhang H."/>
            <person name="O'Toole P.W."/>
        </authorList>
    </citation>
    <scope>NUCLEOTIDE SEQUENCE [LARGE SCALE GENOMIC DNA]</scope>
    <source>
        <strain evidence="2 3">DSM 20719</strain>
    </source>
</reference>
<dbReference type="AlphaFoldDB" id="A0AA89L587"/>